<feature type="domain" description="Histidine kinase" evidence="8">
    <location>
        <begin position="294"/>
        <end position="510"/>
    </location>
</feature>
<proteinExistence type="predicted"/>
<dbReference type="AlphaFoldDB" id="A0A2D0MZ88"/>
<evidence type="ECO:0000256" key="4">
    <source>
        <dbReference type="ARBA" id="ARBA00022679"/>
    </source>
</evidence>
<reference evidence="9 10" key="1">
    <citation type="submission" date="2017-10" db="EMBL/GenBank/DDBJ databases">
        <title>The draft genome sequence of Lewinella nigricans NBRC 102662.</title>
        <authorList>
            <person name="Wang K."/>
        </authorList>
    </citation>
    <scope>NUCLEOTIDE SEQUENCE [LARGE SCALE GENOMIC DNA]</scope>
    <source>
        <strain evidence="9 10">NBRC 102662</strain>
    </source>
</reference>
<dbReference type="GO" id="GO:0005886">
    <property type="term" value="C:plasma membrane"/>
    <property type="evidence" value="ECO:0007669"/>
    <property type="project" value="TreeGrafter"/>
</dbReference>
<dbReference type="InterPro" id="IPR003661">
    <property type="entry name" value="HisK_dim/P_dom"/>
</dbReference>
<dbReference type="Gene3D" id="3.30.565.10">
    <property type="entry name" value="Histidine kinase-like ATPase, C-terminal domain"/>
    <property type="match status" value="1"/>
</dbReference>
<evidence type="ECO:0000259" key="8">
    <source>
        <dbReference type="PROSITE" id="PS50109"/>
    </source>
</evidence>
<accession>A0A2D0MZ88</accession>
<dbReference type="CDD" id="cd00075">
    <property type="entry name" value="HATPase"/>
    <property type="match status" value="1"/>
</dbReference>
<dbReference type="Pfam" id="PF02518">
    <property type="entry name" value="HATPase_c"/>
    <property type="match status" value="1"/>
</dbReference>
<keyword evidence="3" id="KW-0597">Phosphoprotein</keyword>
<dbReference type="SMART" id="SM00387">
    <property type="entry name" value="HATPase_c"/>
    <property type="match status" value="1"/>
</dbReference>
<evidence type="ECO:0000256" key="7">
    <source>
        <dbReference type="SAM" id="Phobius"/>
    </source>
</evidence>
<name>A0A2D0MZ88_FLAN2</name>
<feature type="transmembrane region" description="Helical" evidence="7">
    <location>
        <begin position="21"/>
        <end position="45"/>
    </location>
</feature>
<sequence length="510" mass="58815">MFVNSLRRWKERTYFSRMTKRISILLGIMLFCLLALLFMQGYLAYQEFQRQQADFKALVNELFAQSVQAEKSARVDRLVHLFMEDLDDPGVVIIQAHRHPEDELMVFDFMDPDTRDLGTSISFRQTIELVDTLTPETPIWFLEQMEKQARKDFNAESIVFWTDRLGERIKRNMTELPVDTATLHNSFRSKLDSLDIHSDFTIRIDSSFASAADEAMEATVRSRAHPLFADTWIEEKLAMAVIDNPSYAIFRRSIFTIAGSAAVILLTLLSFYLLFSTILYQKKLSEMKDNFIDNITHELQTPISALRLAVDSLRRFEVKDRPEKFASYLQISGTELNRLSELVESILLHSTGRESGEIEKESMDLMELLRAATDRYRQKAEKRVSVTLPDREEFPVVSSRFHLTTIIDNLLQNAIRYSDQEGVHIDVRLEHSGPGFVLEIADNGWGIAPEDRRHIFEKFYRSSDQDRNYTVKGTGIGLYHVQQCVATLGGKIQVHSNHPRGTIMKVIIEK</sequence>
<evidence type="ECO:0000256" key="1">
    <source>
        <dbReference type="ARBA" id="ARBA00000085"/>
    </source>
</evidence>
<dbReference type="CDD" id="cd00082">
    <property type="entry name" value="HisKA"/>
    <property type="match status" value="1"/>
</dbReference>
<dbReference type="InterPro" id="IPR036890">
    <property type="entry name" value="HATPase_C_sf"/>
</dbReference>
<dbReference type="InterPro" id="IPR005467">
    <property type="entry name" value="His_kinase_dom"/>
</dbReference>
<dbReference type="GO" id="GO:0000155">
    <property type="term" value="F:phosphorelay sensor kinase activity"/>
    <property type="evidence" value="ECO:0007669"/>
    <property type="project" value="InterPro"/>
</dbReference>
<dbReference type="InterPro" id="IPR004358">
    <property type="entry name" value="Sig_transdc_His_kin-like_C"/>
</dbReference>
<keyword evidence="10" id="KW-1185">Reference proteome</keyword>
<dbReference type="Pfam" id="PF00512">
    <property type="entry name" value="HisKA"/>
    <property type="match status" value="1"/>
</dbReference>
<evidence type="ECO:0000256" key="6">
    <source>
        <dbReference type="ARBA" id="ARBA00023012"/>
    </source>
</evidence>
<evidence type="ECO:0000256" key="3">
    <source>
        <dbReference type="ARBA" id="ARBA00022553"/>
    </source>
</evidence>
<dbReference type="SMART" id="SM00388">
    <property type="entry name" value="HisKA"/>
    <property type="match status" value="1"/>
</dbReference>
<evidence type="ECO:0000313" key="9">
    <source>
        <dbReference type="EMBL" id="PHN01594.1"/>
    </source>
</evidence>
<dbReference type="PROSITE" id="PS50109">
    <property type="entry name" value="HIS_KIN"/>
    <property type="match status" value="1"/>
</dbReference>
<evidence type="ECO:0000256" key="2">
    <source>
        <dbReference type="ARBA" id="ARBA00012438"/>
    </source>
</evidence>
<keyword evidence="5" id="KW-0418">Kinase</keyword>
<dbReference type="InterPro" id="IPR036097">
    <property type="entry name" value="HisK_dim/P_sf"/>
</dbReference>
<dbReference type="InterPro" id="IPR003594">
    <property type="entry name" value="HATPase_dom"/>
</dbReference>
<evidence type="ECO:0000313" key="10">
    <source>
        <dbReference type="Proteomes" id="UP000223913"/>
    </source>
</evidence>
<dbReference type="GO" id="GO:0004721">
    <property type="term" value="F:phosphoprotein phosphatase activity"/>
    <property type="evidence" value="ECO:0007669"/>
    <property type="project" value="TreeGrafter"/>
</dbReference>
<evidence type="ECO:0000256" key="5">
    <source>
        <dbReference type="ARBA" id="ARBA00022777"/>
    </source>
</evidence>
<comment type="catalytic activity">
    <reaction evidence="1">
        <text>ATP + protein L-histidine = ADP + protein N-phospho-L-histidine.</text>
        <dbReference type="EC" id="2.7.13.3"/>
    </reaction>
</comment>
<keyword evidence="4" id="KW-0808">Transferase</keyword>
<dbReference type="InterPro" id="IPR050351">
    <property type="entry name" value="BphY/WalK/GraS-like"/>
</dbReference>
<dbReference type="SUPFAM" id="SSF47384">
    <property type="entry name" value="Homodimeric domain of signal transducing histidine kinase"/>
    <property type="match status" value="1"/>
</dbReference>
<keyword evidence="7" id="KW-0812">Transmembrane</keyword>
<keyword evidence="7" id="KW-1133">Transmembrane helix</keyword>
<dbReference type="GO" id="GO:0016036">
    <property type="term" value="P:cellular response to phosphate starvation"/>
    <property type="evidence" value="ECO:0007669"/>
    <property type="project" value="TreeGrafter"/>
</dbReference>
<protein>
    <recommendedName>
        <fullName evidence="2">histidine kinase</fullName>
        <ecNumber evidence="2">2.7.13.3</ecNumber>
    </recommendedName>
</protein>
<dbReference type="SUPFAM" id="SSF55874">
    <property type="entry name" value="ATPase domain of HSP90 chaperone/DNA topoisomerase II/histidine kinase"/>
    <property type="match status" value="1"/>
</dbReference>
<dbReference type="PRINTS" id="PR00344">
    <property type="entry name" value="BCTRLSENSOR"/>
</dbReference>
<dbReference type="Proteomes" id="UP000223913">
    <property type="component" value="Unassembled WGS sequence"/>
</dbReference>
<keyword evidence="6" id="KW-0902">Two-component regulatory system</keyword>
<dbReference type="EC" id="2.7.13.3" evidence="2"/>
<gene>
    <name evidence="9" type="ORF">CRP01_36455</name>
</gene>
<comment type="caution">
    <text evidence="9">The sequence shown here is derived from an EMBL/GenBank/DDBJ whole genome shotgun (WGS) entry which is preliminary data.</text>
</comment>
<dbReference type="EMBL" id="PDUD01000052">
    <property type="protein sequence ID" value="PHN01594.1"/>
    <property type="molecule type" value="Genomic_DNA"/>
</dbReference>
<feature type="transmembrane region" description="Helical" evidence="7">
    <location>
        <begin position="254"/>
        <end position="280"/>
    </location>
</feature>
<dbReference type="OrthoDB" id="921707at2"/>
<keyword evidence="7" id="KW-0472">Membrane</keyword>
<dbReference type="PANTHER" id="PTHR45453">
    <property type="entry name" value="PHOSPHATE REGULON SENSOR PROTEIN PHOR"/>
    <property type="match status" value="1"/>
</dbReference>
<organism evidence="9 10">
    <name type="scientific">Flavilitoribacter nigricans (strain ATCC 23147 / DSM 23189 / NBRC 102662 / NCIMB 1420 / SS-2)</name>
    <name type="common">Lewinella nigricans</name>
    <dbReference type="NCBI Taxonomy" id="1122177"/>
    <lineage>
        <taxon>Bacteria</taxon>
        <taxon>Pseudomonadati</taxon>
        <taxon>Bacteroidota</taxon>
        <taxon>Saprospiria</taxon>
        <taxon>Saprospirales</taxon>
        <taxon>Lewinellaceae</taxon>
        <taxon>Flavilitoribacter</taxon>
    </lineage>
</organism>
<dbReference type="Gene3D" id="1.10.287.130">
    <property type="match status" value="1"/>
</dbReference>
<dbReference type="PANTHER" id="PTHR45453:SF1">
    <property type="entry name" value="PHOSPHATE REGULON SENSOR PROTEIN PHOR"/>
    <property type="match status" value="1"/>
</dbReference>